<name>A0A6L9SFE3_9ACTN</name>
<keyword evidence="1" id="KW-0472">Membrane</keyword>
<keyword evidence="3" id="KW-1185">Reference proteome</keyword>
<accession>A0A6L9SFE3</accession>
<dbReference type="Proteomes" id="UP000475214">
    <property type="component" value="Unassembled WGS sequence"/>
</dbReference>
<evidence type="ECO:0000313" key="2">
    <source>
        <dbReference type="EMBL" id="NEE02780.1"/>
    </source>
</evidence>
<evidence type="ECO:0000256" key="1">
    <source>
        <dbReference type="SAM" id="Phobius"/>
    </source>
</evidence>
<reference evidence="2 3" key="1">
    <citation type="submission" date="2020-02" db="EMBL/GenBank/DDBJ databases">
        <authorList>
            <person name="Li X.-J."/>
            <person name="Han X.-M."/>
        </authorList>
    </citation>
    <scope>NUCLEOTIDE SEQUENCE [LARGE SCALE GENOMIC DNA]</scope>
    <source>
        <strain evidence="2 3">CCTCC AB 2017055</strain>
    </source>
</reference>
<evidence type="ECO:0000313" key="3">
    <source>
        <dbReference type="Proteomes" id="UP000475214"/>
    </source>
</evidence>
<gene>
    <name evidence="2" type="ORF">G1H10_21680</name>
</gene>
<organism evidence="2 3">
    <name type="scientific">Phytoactinopolyspora halotolerans</name>
    <dbReference type="NCBI Taxonomy" id="1981512"/>
    <lineage>
        <taxon>Bacteria</taxon>
        <taxon>Bacillati</taxon>
        <taxon>Actinomycetota</taxon>
        <taxon>Actinomycetes</taxon>
        <taxon>Jiangellales</taxon>
        <taxon>Jiangellaceae</taxon>
        <taxon>Phytoactinopolyspora</taxon>
    </lineage>
</organism>
<sequence>MLLQARLERARASSERGASAMEFVIITAVLVALAAAVGVIIYNMVTDKAENIEIPDTPGGNP</sequence>
<proteinExistence type="predicted"/>
<protein>
    <submittedName>
        <fullName evidence="2">Uncharacterized protein</fullName>
    </submittedName>
</protein>
<keyword evidence="1" id="KW-1133">Transmembrane helix</keyword>
<dbReference type="EMBL" id="JAAGOA010000017">
    <property type="protein sequence ID" value="NEE02780.1"/>
    <property type="molecule type" value="Genomic_DNA"/>
</dbReference>
<keyword evidence="1" id="KW-0812">Transmembrane</keyword>
<feature type="transmembrane region" description="Helical" evidence="1">
    <location>
        <begin position="20"/>
        <end position="42"/>
    </location>
</feature>
<dbReference type="AlphaFoldDB" id="A0A6L9SFE3"/>
<comment type="caution">
    <text evidence="2">The sequence shown here is derived from an EMBL/GenBank/DDBJ whole genome shotgun (WGS) entry which is preliminary data.</text>
</comment>